<accession>A0A9X3ZFU4</accession>
<proteinExistence type="predicted"/>
<dbReference type="RefSeq" id="WP_267988521.1">
    <property type="nucleotide sequence ID" value="NZ_JAPJZI010000001.1"/>
</dbReference>
<feature type="domain" description="Putative DNA-binding" evidence="1">
    <location>
        <begin position="21"/>
        <end position="109"/>
    </location>
</feature>
<protein>
    <submittedName>
        <fullName evidence="2">DNA-binding domain-containing protein</fullName>
    </submittedName>
</protein>
<organism evidence="2 3">
    <name type="scientific">Hoeflea prorocentri</name>
    <dbReference type="NCBI Taxonomy" id="1922333"/>
    <lineage>
        <taxon>Bacteria</taxon>
        <taxon>Pseudomonadati</taxon>
        <taxon>Pseudomonadota</taxon>
        <taxon>Alphaproteobacteria</taxon>
        <taxon>Hyphomicrobiales</taxon>
        <taxon>Rhizobiaceae</taxon>
        <taxon>Hoeflea</taxon>
    </lineage>
</organism>
<dbReference type="InterPro" id="IPR018640">
    <property type="entry name" value="DUF2063"/>
</dbReference>
<sequence>MPQPDNDAPTEKADRPVPLVRFSEALLDPDLPKPEGIIGPQGKNAVKRFNVYRNNVTVGLINALADIYPAVHRIVGDRFFRSMAKIYVQTEQPSSPLLFRYGAGFPAFLETFEPVRELVYLPDVARLERKWLDAFHAADRPVLGAEELAAVAPEDLALQSFAPHPAAHIIRSPFAAVSIFSANRAGEDPSGIKTGIAEDGLITRREFDVEVRHLPPGGAAFLQALISGQTLGGAAGAAAAEAEDFDLAAAITAMLEAGVFCGLATDKKTEESISDDIVD</sequence>
<evidence type="ECO:0000259" key="1">
    <source>
        <dbReference type="Pfam" id="PF09836"/>
    </source>
</evidence>
<dbReference type="Pfam" id="PF09836">
    <property type="entry name" value="DUF2063"/>
    <property type="match status" value="1"/>
</dbReference>
<dbReference type="InterPro" id="IPR044922">
    <property type="entry name" value="DUF2063_N_sf"/>
</dbReference>
<reference evidence="2" key="1">
    <citation type="submission" date="2022-11" db="EMBL/GenBank/DDBJ databases">
        <title>Draft genome sequence of Hoeflea poritis E7-10 and Hoeflea prorocentri PM5-8, separated from scleractinian coral Porites lutea and marine dinoflagellate.</title>
        <authorList>
            <person name="Zhang G."/>
            <person name="Wei Q."/>
            <person name="Cai L."/>
        </authorList>
    </citation>
    <scope>NUCLEOTIDE SEQUENCE</scope>
    <source>
        <strain evidence="2">PM5-8</strain>
    </source>
</reference>
<dbReference type="Proteomes" id="UP001151234">
    <property type="component" value="Unassembled WGS sequence"/>
</dbReference>
<keyword evidence="3" id="KW-1185">Reference proteome</keyword>
<evidence type="ECO:0000313" key="3">
    <source>
        <dbReference type="Proteomes" id="UP001151234"/>
    </source>
</evidence>
<comment type="caution">
    <text evidence="2">The sequence shown here is derived from an EMBL/GenBank/DDBJ whole genome shotgun (WGS) entry which is preliminary data.</text>
</comment>
<dbReference type="AlphaFoldDB" id="A0A9X3ZFU4"/>
<name>A0A9X3ZFU4_9HYPH</name>
<keyword evidence="2" id="KW-0238">DNA-binding</keyword>
<dbReference type="EMBL" id="JAPJZI010000001">
    <property type="protein sequence ID" value="MDA5397043.1"/>
    <property type="molecule type" value="Genomic_DNA"/>
</dbReference>
<gene>
    <name evidence="2" type="ORF">OQ273_00530</name>
</gene>
<dbReference type="Gene3D" id="1.10.150.690">
    <property type="entry name" value="DUF2063"/>
    <property type="match status" value="1"/>
</dbReference>
<evidence type="ECO:0000313" key="2">
    <source>
        <dbReference type="EMBL" id="MDA5397043.1"/>
    </source>
</evidence>
<dbReference type="GO" id="GO:0003677">
    <property type="term" value="F:DNA binding"/>
    <property type="evidence" value="ECO:0007669"/>
    <property type="project" value="UniProtKB-KW"/>
</dbReference>